<gene>
    <name evidence="3" type="ORF">P154DRAFT_586944</name>
</gene>
<dbReference type="EMBL" id="ML977674">
    <property type="protein sequence ID" value="KAF1994037.1"/>
    <property type="molecule type" value="Genomic_DNA"/>
</dbReference>
<evidence type="ECO:0000313" key="3">
    <source>
        <dbReference type="EMBL" id="KAF1994037.1"/>
    </source>
</evidence>
<dbReference type="Proteomes" id="UP000799779">
    <property type="component" value="Unassembled WGS sequence"/>
</dbReference>
<reference evidence="3" key="1">
    <citation type="journal article" date="2020" name="Stud. Mycol.">
        <title>101 Dothideomycetes genomes: a test case for predicting lifestyles and emergence of pathogens.</title>
        <authorList>
            <person name="Haridas S."/>
            <person name="Albert R."/>
            <person name="Binder M."/>
            <person name="Bloem J."/>
            <person name="Labutti K."/>
            <person name="Salamov A."/>
            <person name="Andreopoulos B."/>
            <person name="Baker S."/>
            <person name="Barry K."/>
            <person name="Bills G."/>
            <person name="Bluhm B."/>
            <person name="Cannon C."/>
            <person name="Castanera R."/>
            <person name="Culley D."/>
            <person name="Daum C."/>
            <person name="Ezra D."/>
            <person name="Gonzalez J."/>
            <person name="Henrissat B."/>
            <person name="Kuo A."/>
            <person name="Liang C."/>
            <person name="Lipzen A."/>
            <person name="Lutzoni F."/>
            <person name="Magnuson J."/>
            <person name="Mondo S."/>
            <person name="Nolan M."/>
            <person name="Ohm R."/>
            <person name="Pangilinan J."/>
            <person name="Park H.-J."/>
            <person name="Ramirez L."/>
            <person name="Alfaro M."/>
            <person name="Sun H."/>
            <person name="Tritt A."/>
            <person name="Yoshinaga Y."/>
            <person name="Zwiers L.-H."/>
            <person name="Turgeon B."/>
            <person name="Goodwin S."/>
            <person name="Spatafora J."/>
            <person name="Crous P."/>
            <person name="Grigoriev I."/>
        </authorList>
    </citation>
    <scope>NUCLEOTIDE SEQUENCE</scope>
    <source>
        <strain evidence="3">CBS 123094</strain>
    </source>
</reference>
<feature type="compositionally biased region" description="Polar residues" evidence="1">
    <location>
        <begin position="250"/>
        <end position="264"/>
    </location>
</feature>
<evidence type="ECO:0000256" key="2">
    <source>
        <dbReference type="SAM" id="Phobius"/>
    </source>
</evidence>
<organism evidence="3 4">
    <name type="scientific">Amniculicola lignicola CBS 123094</name>
    <dbReference type="NCBI Taxonomy" id="1392246"/>
    <lineage>
        <taxon>Eukaryota</taxon>
        <taxon>Fungi</taxon>
        <taxon>Dikarya</taxon>
        <taxon>Ascomycota</taxon>
        <taxon>Pezizomycotina</taxon>
        <taxon>Dothideomycetes</taxon>
        <taxon>Pleosporomycetidae</taxon>
        <taxon>Pleosporales</taxon>
        <taxon>Amniculicolaceae</taxon>
        <taxon>Amniculicola</taxon>
    </lineage>
</organism>
<proteinExistence type="predicted"/>
<name>A0A6A5VYQ7_9PLEO</name>
<feature type="region of interest" description="Disordered" evidence="1">
    <location>
        <begin position="1"/>
        <end position="26"/>
    </location>
</feature>
<accession>A0A6A5VYQ7</accession>
<keyword evidence="2" id="KW-1133">Transmembrane helix</keyword>
<evidence type="ECO:0000313" key="4">
    <source>
        <dbReference type="Proteomes" id="UP000799779"/>
    </source>
</evidence>
<dbReference type="AlphaFoldDB" id="A0A6A5VYQ7"/>
<protein>
    <submittedName>
        <fullName evidence="3">Uncharacterized protein</fullName>
    </submittedName>
</protein>
<feature type="compositionally biased region" description="Polar residues" evidence="1">
    <location>
        <begin position="78"/>
        <end position="92"/>
    </location>
</feature>
<evidence type="ECO:0000256" key="1">
    <source>
        <dbReference type="SAM" id="MobiDB-lite"/>
    </source>
</evidence>
<feature type="region of interest" description="Disordered" evidence="1">
    <location>
        <begin position="78"/>
        <end position="115"/>
    </location>
</feature>
<feature type="compositionally biased region" description="Low complexity" evidence="1">
    <location>
        <begin position="274"/>
        <end position="283"/>
    </location>
</feature>
<keyword evidence="4" id="KW-1185">Reference proteome</keyword>
<sequence length="519" mass="57976">MPQCNPYNPHEPLNKTTYHTTRERSYSKLPTMNSDVVFVTVTGFITVPAPSWQTDPPDFIISGRPSIPLSSLASFETPSQNIPGNATPSNTGIPGLPSDWPAPTQVIRGNGTSSSMKNSPDDMIAKLVLTTFILFIIFFLVLLGTLMLYWWQGRCPDCKTLEGKVKRLEAGLPADGITIEMVREREDARRKDKEAAERITQALTVDERNITGEKNTEDLGKQAWWKTSVSSFFSKKEKKHDEESVPHIEMTSSPHNLSMLTVSTHRVPPNDQPSNNRSSNRSSGTDHQDPFHYDEVLPTLAHLATVDNDVDEVDESGAVIVNGRRGYRDNDTGSFIPFIEPYNGAPDGGVRRPVSRHGPPGVDWAKSLDQHYNNAAYRQQYAAEREAAENGSGDISEAVPEPVEVINPNDPDIHEYRDAAAKATLMQDSDEKEEQRKVALDILNGMNVRGSVRLSKPEGYYDGYMTNWGPLRKPNQTPSRERLPYLPHLNATLRYGGKKKEERGWSKGVKNMKGWFPGF</sequence>
<feature type="region of interest" description="Disordered" evidence="1">
    <location>
        <begin position="236"/>
        <end position="292"/>
    </location>
</feature>
<keyword evidence="2" id="KW-0472">Membrane</keyword>
<keyword evidence="2" id="KW-0812">Transmembrane</keyword>
<feature type="transmembrane region" description="Helical" evidence="2">
    <location>
        <begin position="127"/>
        <end position="151"/>
    </location>
</feature>